<name>A0ABW0AKH5_9ACTN</name>
<keyword evidence="2" id="KW-0560">Oxidoreductase</keyword>
<keyword evidence="2" id="KW-0479">Metal-binding</keyword>
<evidence type="ECO:0000256" key="2">
    <source>
        <dbReference type="RuleBase" id="RU000461"/>
    </source>
</evidence>
<dbReference type="Gene3D" id="1.10.630.10">
    <property type="entry name" value="Cytochrome P450"/>
    <property type="match status" value="1"/>
</dbReference>
<sequence>MGDESGEFGAGAGAGADEGFGFRRIERDGTAGECPVVRGDDGVWEVRGYEEARAVLRATATVQAGLGVEMVSKLPKGVRRPVLYRDGPEHREHRRQTARFFTPRRVDEHYREIMVRVAQARIDRLRADGRARLSDLSFDLAIEVACAVVGLTDGRPGIKERLERFFPERFGTPGLTSWHGLYWTLRQNTNWLRVYLGDVRPAVRARRRVRRDDLISHLIDDGCSNTEILGECLTFAAAGMVTTREFIGAAAWHLFSDAALLAHYRAADEPGRLAVLGEILRLEPVVGRLSRRTTEPLELPGADGGRLTVPAGDRIDILVDRVNIDERTVGARPGRLRPGRAMKDAGVPGLAFGDGPHKCPGLHIALLETDVFLSRLFALPGVRMTSPPTVGFIEAIGSYELRDCVLEVDTGDTGDGG</sequence>
<accession>A0ABW0AKH5</accession>
<dbReference type="RefSeq" id="WP_344479488.1">
    <property type="nucleotide sequence ID" value="NZ_BAAASB010000012.1"/>
</dbReference>
<dbReference type="EMBL" id="JBHSKP010000010">
    <property type="protein sequence ID" value="MFC5153541.1"/>
    <property type="molecule type" value="Genomic_DNA"/>
</dbReference>
<keyword evidence="2" id="KW-0503">Monooxygenase</keyword>
<gene>
    <name evidence="3" type="ORF">ACFPRH_17550</name>
</gene>
<dbReference type="PRINTS" id="PR00359">
    <property type="entry name" value="BP450"/>
</dbReference>
<organism evidence="3 4">
    <name type="scientific">Streptomyces amakusaensis</name>
    <dbReference type="NCBI Taxonomy" id="67271"/>
    <lineage>
        <taxon>Bacteria</taxon>
        <taxon>Bacillati</taxon>
        <taxon>Actinomycetota</taxon>
        <taxon>Actinomycetes</taxon>
        <taxon>Kitasatosporales</taxon>
        <taxon>Streptomycetaceae</taxon>
        <taxon>Streptomyces</taxon>
    </lineage>
</organism>
<comment type="similarity">
    <text evidence="1 2">Belongs to the cytochrome P450 family.</text>
</comment>
<proteinExistence type="inferred from homology"/>
<dbReference type="InterPro" id="IPR001128">
    <property type="entry name" value="Cyt_P450"/>
</dbReference>
<dbReference type="PANTHER" id="PTHR46696">
    <property type="entry name" value="P450, PUTATIVE (EUROFUNG)-RELATED"/>
    <property type="match status" value="1"/>
</dbReference>
<protein>
    <submittedName>
        <fullName evidence="3">Cytochrome P450</fullName>
    </submittedName>
</protein>
<keyword evidence="2" id="KW-0408">Iron</keyword>
<keyword evidence="2" id="KW-0349">Heme</keyword>
<dbReference type="InterPro" id="IPR002397">
    <property type="entry name" value="Cyt_P450_B"/>
</dbReference>
<dbReference type="InterPro" id="IPR036396">
    <property type="entry name" value="Cyt_P450_sf"/>
</dbReference>
<dbReference type="InterPro" id="IPR017972">
    <property type="entry name" value="Cyt_P450_CS"/>
</dbReference>
<reference evidence="4" key="1">
    <citation type="journal article" date="2019" name="Int. J. Syst. Evol. Microbiol.">
        <title>The Global Catalogue of Microorganisms (GCM) 10K type strain sequencing project: providing services to taxonomists for standard genome sequencing and annotation.</title>
        <authorList>
            <consortium name="The Broad Institute Genomics Platform"/>
            <consortium name="The Broad Institute Genome Sequencing Center for Infectious Disease"/>
            <person name="Wu L."/>
            <person name="Ma J."/>
        </authorList>
    </citation>
    <scope>NUCLEOTIDE SEQUENCE [LARGE SCALE GENOMIC DNA]</scope>
    <source>
        <strain evidence="4">PCU 266</strain>
    </source>
</reference>
<comment type="caution">
    <text evidence="3">The sequence shown here is derived from an EMBL/GenBank/DDBJ whole genome shotgun (WGS) entry which is preliminary data.</text>
</comment>
<dbReference type="Pfam" id="PF00067">
    <property type="entry name" value="p450"/>
    <property type="match status" value="1"/>
</dbReference>
<evidence type="ECO:0000256" key="1">
    <source>
        <dbReference type="ARBA" id="ARBA00010617"/>
    </source>
</evidence>
<dbReference type="PANTHER" id="PTHR46696:SF1">
    <property type="entry name" value="CYTOCHROME P450 YJIB-RELATED"/>
    <property type="match status" value="1"/>
</dbReference>
<keyword evidence="4" id="KW-1185">Reference proteome</keyword>
<evidence type="ECO:0000313" key="3">
    <source>
        <dbReference type="EMBL" id="MFC5153541.1"/>
    </source>
</evidence>
<dbReference type="SUPFAM" id="SSF48264">
    <property type="entry name" value="Cytochrome P450"/>
    <property type="match status" value="1"/>
</dbReference>
<dbReference type="PROSITE" id="PS00086">
    <property type="entry name" value="CYTOCHROME_P450"/>
    <property type="match status" value="1"/>
</dbReference>
<dbReference type="CDD" id="cd00302">
    <property type="entry name" value="cytochrome_P450"/>
    <property type="match status" value="1"/>
</dbReference>
<dbReference type="Proteomes" id="UP001596160">
    <property type="component" value="Unassembled WGS sequence"/>
</dbReference>
<evidence type="ECO:0000313" key="4">
    <source>
        <dbReference type="Proteomes" id="UP001596160"/>
    </source>
</evidence>